<dbReference type="InterPro" id="IPR014014">
    <property type="entry name" value="RNA_helicase_DEAD_Q_motif"/>
</dbReference>
<dbReference type="PROSITE" id="PS51195">
    <property type="entry name" value="Q_MOTIF"/>
    <property type="match status" value="1"/>
</dbReference>
<evidence type="ECO:0000256" key="12">
    <source>
        <dbReference type="RuleBase" id="RU000492"/>
    </source>
</evidence>
<keyword evidence="3" id="KW-0690">Ribosome biogenesis</keyword>
<evidence type="ECO:0000256" key="8">
    <source>
        <dbReference type="ARBA" id="ARBA00022884"/>
    </source>
</evidence>
<evidence type="ECO:0000313" key="17">
    <source>
        <dbReference type="EMBL" id="CEJ80106.1"/>
    </source>
</evidence>
<feature type="region of interest" description="Disordered" evidence="13">
    <location>
        <begin position="652"/>
        <end position="676"/>
    </location>
</feature>
<evidence type="ECO:0000256" key="7">
    <source>
        <dbReference type="ARBA" id="ARBA00022840"/>
    </source>
</evidence>
<feature type="domain" description="Helicase ATP-binding" evidence="14">
    <location>
        <begin position="206"/>
        <end position="404"/>
    </location>
</feature>
<dbReference type="Pfam" id="PF00271">
    <property type="entry name" value="Helicase_C"/>
    <property type="match status" value="1"/>
</dbReference>
<dbReference type="PANTHER" id="PTHR47959">
    <property type="entry name" value="ATP-DEPENDENT RNA HELICASE RHLE-RELATED"/>
    <property type="match status" value="1"/>
</dbReference>
<dbReference type="Proteomes" id="UP000039046">
    <property type="component" value="Unassembled WGS sequence"/>
</dbReference>
<feature type="compositionally biased region" description="Basic residues" evidence="13">
    <location>
        <begin position="1"/>
        <end position="10"/>
    </location>
</feature>
<dbReference type="PROSITE" id="PS51192">
    <property type="entry name" value="HELICASE_ATP_BIND_1"/>
    <property type="match status" value="1"/>
</dbReference>
<sequence>MAQLPKKRKLQGGAEASNKRRNPAKKQGKKATGPTKTVNDASSLAWQMVGVEEFGGLEIIEGVDVVRSGDKVSFVVAENGTTAVVPDEDDADDGESFEGFSDDENKEIEAEENTEKSDDKPEKAPETKPKQEKQKKDKKKADKKDTALDTNRKDTASNAFSALESVGEEENTDVEAWAALGLSPRVLSGIAKLGFSQPTLIQQQSIPEILSGADVIGKAQTGSGKTLAFGIPIVEQWLELQDAQQDGAERKGPLALILSPTRELAKQLGDHIKALCDNLSSAPYVCIVTGGLSIQKQQRQLEKADIVVGTPGRLWEVMEGDMKLQTAFTRIQFLVVDEADRLFKAGQFQEAESIIGALDRVDPEAEEDSDDAELPPRQTLVFSATFDKDLQTKLAGKGRSSSTGTDAEKMAYLMKRLKFRGQPKYIDVNPVSQMADGLKEGLIECGAMEKDLFLYALLALNPGKRTIVFTNSISAVRRIVPFLQNLELTALPLHSQMIQKARLRSLERFTANSKSILVATDVAARGLDIKEVDLVLHYHVPRTADTYIHRSGRTARGDRTGVSVMLCSADEVLPTRRLAGKVHAERSGKREYFIETLPVDRKIATRLKPRADLAKRLADAVLAKEKTHSEDQWLKNAADELGVEYDEEEFEENAANSGWKGGRGGGRKRKDQEAASLTKAEMGALRARLREEMGRRVNLGVSERYITGGRVDVAALLREREKNSVGGLFLGGDDSMGMGFGFSL</sequence>
<evidence type="ECO:0000256" key="9">
    <source>
        <dbReference type="ARBA" id="ARBA00023242"/>
    </source>
</evidence>
<dbReference type="SMART" id="SM00490">
    <property type="entry name" value="HELICc"/>
    <property type="match status" value="1"/>
</dbReference>
<keyword evidence="18" id="KW-1185">Reference proteome</keyword>
<dbReference type="GO" id="GO:0003723">
    <property type="term" value="F:RNA binding"/>
    <property type="evidence" value="ECO:0007669"/>
    <property type="project" value="UniProtKB-KW"/>
</dbReference>
<feature type="domain" description="Helicase C-terminal" evidence="15">
    <location>
        <begin position="452"/>
        <end position="605"/>
    </location>
</feature>
<dbReference type="InterPro" id="IPR050079">
    <property type="entry name" value="DEAD_box_RNA_helicase"/>
</dbReference>
<keyword evidence="9" id="KW-0539">Nucleus</keyword>
<evidence type="ECO:0000256" key="2">
    <source>
        <dbReference type="ARBA" id="ARBA00012552"/>
    </source>
</evidence>
<organism evidence="17 18">
    <name type="scientific">[Torrubiella] hemipterigena</name>
    <dbReference type="NCBI Taxonomy" id="1531966"/>
    <lineage>
        <taxon>Eukaryota</taxon>
        <taxon>Fungi</taxon>
        <taxon>Dikarya</taxon>
        <taxon>Ascomycota</taxon>
        <taxon>Pezizomycotina</taxon>
        <taxon>Sordariomycetes</taxon>
        <taxon>Hypocreomycetidae</taxon>
        <taxon>Hypocreales</taxon>
        <taxon>Clavicipitaceae</taxon>
        <taxon>Clavicipitaceae incertae sedis</taxon>
        <taxon>'Torrubiella' clade</taxon>
    </lineage>
</organism>
<evidence type="ECO:0000256" key="4">
    <source>
        <dbReference type="ARBA" id="ARBA00022741"/>
    </source>
</evidence>
<evidence type="ECO:0000259" key="16">
    <source>
        <dbReference type="PROSITE" id="PS51195"/>
    </source>
</evidence>
<feature type="short sequence motif" description="Q motif" evidence="11">
    <location>
        <begin position="175"/>
        <end position="203"/>
    </location>
</feature>
<protein>
    <recommendedName>
        <fullName evidence="2">RNA helicase</fullName>
        <ecNumber evidence="2">3.6.4.13</ecNumber>
    </recommendedName>
</protein>
<keyword evidence="4 12" id="KW-0547">Nucleotide-binding</keyword>
<gene>
    <name evidence="17" type="ORF">VHEMI00311</name>
</gene>
<feature type="compositionally biased region" description="Basic and acidic residues" evidence="13">
    <location>
        <begin position="113"/>
        <end position="155"/>
    </location>
</feature>
<feature type="region of interest" description="Disordered" evidence="13">
    <location>
        <begin position="1"/>
        <end position="42"/>
    </location>
</feature>
<evidence type="ECO:0000259" key="15">
    <source>
        <dbReference type="PROSITE" id="PS51194"/>
    </source>
</evidence>
<evidence type="ECO:0000256" key="1">
    <source>
        <dbReference type="ARBA" id="ARBA00004123"/>
    </source>
</evidence>
<dbReference type="InterPro" id="IPR000629">
    <property type="entry name" value="RNA-helicase_DEAD-box_CS"/>
</dbReference>
<evidence type="ECO:0000256" key="6">
    <source>
        <dbReference type="ARBA" id="ARBA00022806"/>
    </source>
</evidence>
<evidence type="ECO:0000256" key="10">
    <source>
        <dbReference type="ARBA" id="ARBA00047984"/>
    </source>
</evidence>
<dbReference type="CDD" id="cd17946">
    <property type="entry name" value="DEADc_DDX24"/>
    <property type="match status" value="1"/>
</dbReference>
<dbReference type="OrthoDB" id="4310724at2759"/>
<dbReference type="STRING" id="1531966.A0A0A1SQ43"/>
<dbReference type="GO" id="GO:0042254">
    <property type="term" value="P:ribosome biogenesis"/>
    <property type="evidence" value="ECO:0007669"/>
    <property type="project" value="UniProtKB-KW"/>
</dbReference>
<comment type="subcellular location">
    <subcellularLocation>
        <location evidence="1">Nucleus</location>
    </subcellularLocation>
</comment>
<dbReference type="SUPFAM" id="SSF52540">
    <property type="entry name" value="P-loop containing nucleoside triphosphate hydrolases"/>
    <property type="match status" value="1"/>
</dbReference>
<dbReference type="GO" id="GO:0005634">
    <property type="term" value="C:nucleus"/>
    <property type="evidence" value="ECO:0007669"/>
    <property type="project" value="UniProtKB-SubCell"/>
</dbReference>
<accession>A0A0A1SQ43</accession>
<dbReference type="HOGENOM" id="CLU_003041_13_0_1"/>
<dbReference type="GO" id="GO:0016787">
    <property type="term" value="F:hydrolase activity"/>
    <property type="evidence" value="ECO:0007669"/>
    <property type="project" value="UniProtKB-KW"/>
</dbReference>
<dbReference type="GO" id="GO:0005524">
    <property type="term" value="F:ATP binding"/>
    <property type="evidence" value="ECO:0007669"/>
    <property type="project" value="UniProtKB-KW"/>
</dbReference>
<dbReference type="CDD" id="cd18787">
    <property type="entry name" value="SF2_C_DEAD"/>
    <property type="match status" value="1"/>
</dbReference>
<dbReference type="EMBL" id="CDHN01000001">
    <property type="protein sequence ID" value="CEJ80106.1"/>
    <property type="molecule type" value="Genomic_DNA"/>
</dbReference>
<keyword evidence="5 12" id="KW-0378">Hydrolase</keyword>
<evidence type="ECO:0000259" key="14">
    <source>
        <dbReference type="PROSITE" id="PS51192"/>
    </source>
</evidence>
<dbReference type="AlphaFoldDB" id="A0A0A1SQ43"/>
<evidence type="ECO:0000256" key="5">
    <source>
        <dbReference type="ARBA" id="ARBA00022801"/>
    </source>
</evidence>
<dbReference type="PROSITE" id="PS00039">
    <property type="entry name" value="DEAD_ATP_HELICASE"/>
    <property type="match status" value="1"/>
</dbReference>
<feature type="region of interest" description="Disordered" evidence="13">
    <location>
        <begin position="77"/>
        <end position="156"/>
    </location>
</feature>
<proteinExistence type="inferred from homology"/>
<evidence type="ECO:0000256" key="13">
    <source>
        <dbReference type="SAM" id="MobiDB-lite"/>
    </source>
</evidence>
<evidence type="ECO:0000313" key="18">
    <source>
        <dbReference type="Proteomes" id="UP000039046"/>
    </source>
</evidence>
<dbReference type="GO" id="GO:0003724">
    <property type="term" value="F:RNA helicase activity"/>
    <property type="evidence" value="ECO:0007669"/>
    <property type="project" value="UniProtKB-EC"/>
</dbReference>
<dbReference type="Gene3D" id="3.40.50.300">
    <property type="entry name" value="P-loop containing nucleotide triphosphate hydrolases"/>
    <property type="match status" value="2"/>
</dbReference>
<dbReference type="Pfam" id="PF00270">
    <property type="entry name" value="DEAD"/>
    <property type="match status" value="1"/>
</dbReference>
<evidence type="ECO:0000256" key="11">
    <source>
        <dbReference type="PROSITE-ProRule" id="PRU00552"/>
    </source>
</evidence>
<name>A0A0A1SQ43_9HYPO</name>
<keyword evidence="8" id="KW-0694">RNA-binding</keyword>
<dbReference type="InterPro" id="IPR027417">
    <property type="entry name" value="P-loop_NTPase"/>
</dbReference>
<evidence type="ECO:0000256" key="3">
    <source>
        <dbReference type="ARBA" id="ARBA00022517"/>
    </source>
</evidence>
<dbReference type="InterPro" id="IPR001650">
    <property type="entry name" value="Helicase_C-like"/>
</dbReference>
<keyword evidence="7 12" id="KW-0067">ATP-binding</keyword>
<dbReference type="GO" id="GO:0005829">
    <property type="term" value="C:cytosol"/>
    <property type="evidence" value="ECO:0007669"/>
    <property type="project" value="TreeGrafter"/>
</dbReference>
<comment type="similarity">
    <text evidence="12">Belongs to the DEAD box helicase family.</text>
</comment>
<dbReference type="InterPro" id="IPR014001">
    <property type="entry name" value="Helicase_ATP-bd"/>
</dbReference>
<feature type="domain" description="DEAD-box RNA helicase Q" evidence="16">
    <location>
        <begin position="175"/>
        <end position="203"/>
    </location>
</feature>
<dbReference type="GO" id="GO:0010467">
    <property type="term" value="P:gene expression"/>
    <property type="evidence" value="ECO:0007669"/>
    <property type="project" value="UniProtKB-ARBA"/>
</dbReference>
<dbReference type="EC" id="3.6.4.13" evidence="2"/>
<dbReference type="PROSITE" id="PS51194">
    <property type="entry name" value="HELICASE_CTER"/>
    <property type="match status" value="1"/>
</dbReference>
<dbReference type="InterPro" id="IPR011545">
    <property type="entry name" value="DEAD/DEAH_box_helicase_dom"/>
</dbReference>
<feature type="compositionally biased region" description="Basic residues" evidence="13">
    <location>
        <begin position="19"/>
        <end position="29"/>
    </location>
</feature>
<dbReference type="PANTHER" id="PTHR47959:SF1">
    <property type="entry name" value="ATP-DEPENDENT RNA HELICASE DBPA"/>
    <property type="match status" value="1"/>
</dbReference>
<keyword evidence="6 12" id="KW-0347">Helicase</keyword>
<feature type="compositionally biased region" description="Acidic residues" evidence="13">
    <location>
        <begin position="86"/>
        <end position="112"/>
    </location>
</feature>
<comment type="catalytic activity">
    <reaction evidence="10">
        <text>ATP + H2O = ADP + phosphate + H(+)</text>
        <dbReference type="Rhea" id="RHEA:13065"/>
        <dbReference type="ChEBI" id="CHEBI:15377"/>
        <dbReference type="ChEBI" id="CHEBI:15378"/>
        <dbReference type="ChEBI" id="CHEBI:30616"/>
        <dbReference type="ChEBI" id="CHEBI:43474"/>
        <dbReference type="ChEBI" id="CHEBI:456216"/>
        <dbReference type="EC" id="3.6.4.13"/>
    </reaction>
</comment>
<dbReference type="SMART" id="SM00487">
    <property type="entry name" value="DEXDc"/>
    <property type="match status" value="1"/>
</dbReference>
<reference evidence="17 18" key="1">
    <citation type="journal article" date="2015" name="Genome Announc.">
        <title>Draft Genome Sequence and Gene Annotation of the Entomopathogenic Fungus Verticillium hemipterigenum.</title>
        <authorList>
            <person name="Horn F."/>
            <person name="Habel A."/>
            <person name="Scharf D.H."/>
            <person name="Dworschak J."/>
            <person name="Brakhage A.A."/>
            <person name="Guthke R."/>
            <person name="Hertweck C."/>
            <person name="Linde J."/>
        </authorList>
    </citation>
    <scope>NUCLEOTIDE SEQUENCE [LARGE SCALE GENOMIC DNA]</scope>
</reference>